<evidence type="ECO:0000313" key="2">
    <source>
        <dbReference type="EMBL" id="UYV63761.1"/>
    </source>
</evidence>
<protein>
    <submittedName>
        <fullName evidence="2">Uncharacterized protein</fullName>
    </submittedName>
</protein>
<sequence length="484" mass="53304">MVETRSGKMQDPAQERIKAEDSRPLNVANRRLWHPRGHSAPAQLSNRERAPPSKSPRVLEGAARELNRPAAGRSHLPGGGGGRGQGSHVLRRQPIVARRRRRLSVLEGAATKKMKRRCGQAKKRRYAGPALHKEVFIDRFQRRGREINSPAGAVVKFNEHQPENPDGFSKTITATNSPRIQSLRGQKTSPDDEDPGKTIKTKTITSGDVTGCVAEEGELIASDNSCGMSVLNQIKRTEGERPPGDIQCGNSTPGILSEILHENNNDLGELQCNGGADLCDSDRLSGTTAAIQLDGTELGAPWKCDKTRWSKHPEVGADDPTERDRALDALWKSDDNVCDAEVARNVSAPWSAIQAKKMCQECVPIIFVPSPDEVHIKQLPSRKGSTDVQTATGSDTSRRCKKFPALCGVGTKRTGFEGFGKRELLEQENGTPKEERNVPDHLWEFNMNECVLGGHDMDSVDKNRYRIIHRISGAYETPIKFDIL</sequence>
<feature type="region of interest" description="Disordered" evidence="1">
    <location>
        <begin position="157"/>
        <end position="176"/>
    </location>
</feature>
<proteinExistence type="predicted"/>
<gene>
    <name evidence="2" type="ORF">LAZ67_2005538</name>
</gene>
<accession>A0ABY6K4G7</accession>
<feature type="region of interest" description="Disordered" evidence="1">
    <location>
        <begin position="1"/>
        <end position="97"/>
    </location>
</feature>
<dbReference type="EMBL" id="CP092864">
    <property type="protein sequence ID" value="UYV63761.1"/>
    <property type="molecule type" value="Genomic_DNA"/>
</dbReference>
<evidence type="ECO:0000313" key="3">
    <source>
        <dbReference type="Proteomes" id="UP001235939"/>
    </source>
</evidence>
<evidence type="ECO:0000256" key="1">
    <source>
        <dbReference type="SAM" id="MobiDB-lite"/>
    </source>
</evidence>
<dbReference type="Proteomes" id="UP001235939">
    <property type="component" value="Chromosome 02"/>
</dbReference>
<organism evidence="2 3">
    <name type="scientific">Cordylochernes scorpioides</name>
    <dbReference type="NCBI Taxonomy" id="51811"/>
    <lineage>
        <taxon>Eukaryota</taxon>
        <taxon>Metazoa</taxon>
        <taxon>Ecdysozoa</taxon>
        <taxon>Arthropoda</taxon>
        <taxon>Chelicerata</taxon>
        <taxon>Arachnida</taxon>
        <taxon>Pseudoscorpiones</taxon>
        <taxon>Cheliferoidea</taxon>
        <taxon>Chernetidae</taxon>
        <taxon>Cordylochernes</taxon>
    </lineage>
</organism>
<keyword evidence="3" id="KW-1185">Reference proteome</keyword>
<name>A0ABY6K4G7_9ARAC</name>
<reference evidence="2 3" key="1">
    <citation type="submission" date="2022-01" db="EMBL/GenBank/DDBJ databases">
        <title>A chromosomal length assembly of Cordylochernes scorpioides.</title>
        <authorList>
            <person name="Zeh D."/>
            <person name="Zeh J."/>
        </authorList>
    </citation>
    <scope>NUCLEOTIDE SEQUENCE [LARGE SCALE GENOMIC DNA]</scope>
    <source>
        <strain evidence="2">IN4F17</strain>
        <tissue evidence="2">Whole Body</tissue>
    </source>
</reference>
<feature type="compositionally biased region" description="Basic and acidic residues" evidence="1">
    <location>
        <begin position="1"/>
        <end position="23"/>
    </location>
</feature>